<evidence type="ECO:0000256" key="7">
    <source>
        <dbReference type="ARBA" id="ARBA00023136"/>
    </source>
</evidence>
<dbReference type="PROSITE" id="PS50893">
    <property type="entry name" value="ABC_TRANSPORTER_2"/>
    <property type="match status" value="1"/>
</dbReference>
<dbReference type="AlphaFoldDB" id="A0AA37CB96"/>
<evidence type="ECO:0000256" key="2">
    <source>
        <dbReference type="ARBA" id="ARBA00022448"/>
    </source>
</evidence>
<gene>
    <name evidence="10" type="ORF">KAM435_03000</name>
    <name evidence="11" type="ORF">KAM436_02310</name>
</gene>
<dbReference type="Proteomes" id="UP000887228">
    <property type="component" value="Unassembled WGS sequence"/>
</dbReference>
<evidence type="ECO:0000256" key="3">
    <source>
        <dbReference type="ARBA" id="ARBA00022475"/>
    </source>
</evidence>
<accession>A0AA37CB96</accession>
<dbReference type="Gene3D" id="3.40.50.300">
    <property type="entry name" value="P-loop containing nucleotide triphosphate hydrolases"/>
    <property type="match status" value="1"/>
</dbReference>
<reference evidence="10 13" key="1">
    <citation type="submission" date="2021-07" db="EMBL/GenBank/DDBJ databases">
        <title>Whole genome sequencing of carbapenem-resistant Pseudomonas spp. isolated in Japan.</title>
        <authorList>
            <person name="Suzuki M."/>
            <person name="Maehana S."/>
            <person name="Kitasato H."/>
        </authorList>
    </citation>
    <scope>NUCLEOTIDE SEQUENCE</scope>
    <source>
        <strain evidence="10">KAM435</strain>
        <strain evidence="11 13">KAM436</strain>
    </source>
</reference>
<keyword evidence="10" id="KW-0449">Lipoprotein</keyword>
<keyword evidence="2" id="KW-0813">Transport</keyword>
<evidence type="ECO:0000256" key="6">
    <source>
        <dbReference type="ARBA" id="ARBA00022840"/>
    </source>
</evidence>
<proteinExistence type="inferred from homology"/>
<keyword evidence="4" id="KW-0812">Transmembrane</keyword>
<name>A0AA37CB96_AQUAC</name>
<dbReference type="CDD" id="cd03255">
    <property type="entry name" value="ABC_MJ0796_LolCDE_FtsE"/>
    <property type="match status" value="1"/>
</dbReference>
<evidence type="ECO:0000256" key="1">
    <source>
        <dbReference type="ARBA" id="ARBA00004429"/>
    </source>
</evidence>
<dbReference type="SMART" id="SM00382">
    <property type="entry name" value="AAA"/>
    <property type="match status" value="1"/>
</dbReference>
<dbReference type="Pfam" id="PF00005">
    <property type="entry name" value="ABC_tran"/>
    <property type="match status" value="1"/>
</dbReference>
<protein>
    <submittedName>
        <fullName evidence="10">Lipoprotein ABC transporter ATP-binding protein LolD</fullName>
    </submittedName>
</protein>
<evidence type="ECO:0000256" key="5">
    <source>
        <dbReference type="ARBA" id="ARBA00022741"/>
    </source>
</evidence>
<keyword evidence="7" id="KW-0472">Membrane</keyword>
<dbReference type="GO" id="GO:0005524">
    <property type="term" value="F:ATP binding"/>
    <property type="evidence" value="ECO:0007669"/>
    <property type="project" value="UniProtKB-KW"/>
</dbReference>
<dbReference type="InterPro" id="IPR015854">
    <property type="entry name" value="ABC_transpr_LolD-like"/>
</dbReference>
<dbReference type="InterPro" id="IPR017871">
    <property type="entry name" value="ABC_transporter-like_CS"/>
</dbReference>
<dbReference type="GO" id="GO:0022857">
    <property type="term" value="F:transmembrane transporter activity"/>
    <property type="evidence" value="ECO:0007669"/>
    <property type="project" value="TreeGrafter"/>
</dbReference>
<dbReference type="SUPFAM" id="SSF52540">
    <property type="entry name" value="P-loop containing nucleoside triphosphate hydrolases"/>
    <property type="match status" value="1"/>
</dbReference>
<evidence type="ECO:0000313" key="12">
    <source>
        <dbReference type="Proteomes" id="UP000887212"/>
    </source>
</evidence>
<dbReference type="InterPro" id="IPR003593">
    <property type="entry name" value="AAA+_ATPase"/>
</dbReference>
<dbReference type="EMBL" id="BPMS01000001">
    <property type="protein sequence ID" value="GIZ86973.1"/>
    <property type="molecule type" value="Genomic_DNA"/>
</dbReference>
<comment type="caution">
    <text evidence="10">The sequence shown here is derived from an EMBL/GenBank/DDBJ whole genome shotgun (WGS) entry which is preliminary data.</text>
</comment>
<dbReference type="FunFam" id="3.40.50.300:FF:000032">
    <property type="entry name" value="Export ABC transporter ATP-binding protein"/>
    <property type="match status" value="1"/>
</dbReference>
<comment type="subcellular location">
    <subcellularLocation>
        <location evidence="1">Cell inner membrane</location>
        <topology evidence="1">Multi-pass membrane protein</topology>
    </subcellularLocation>
</comment>
<evidence type="ECO:0000259" key="9">
    <source>
        <dbReference type="PROSITE" id="PS50893"/>
    </source>
</evidence>
<keyword evidence="6 10" id="KW-0067">ATP-binding</keyword>
<dbReference type="GO" id="GO:1902495">
    <property type="term" value="C:transmembrane transporter complex"/>
    <property type="evidence" value="ECO:0007669"/>
    <property type="project" value="UniProtKB-ARBA"/>
</dbReference>
<dbReference type="EMBL" id="BPMT01000001">
    <property type="protein sequence ID" value="GIZ91263.1"/>
    <property type="molecule type" value="Genomic_DNA"/>
</dbReference>
<dbReference type="InterPro" id="IPR017911">
    <property type="entry name" value="MacB-like_ATP-bd"/>
</dbReference>
<sequence length="251" mass="27451">MSMDKDALLAHAPAPGEARRLQLVKATQLPIVRLSAVEKCYGKGEGRVQALRRIDLQIERGEFVALVGQSGSGKSTLLNLIGGIDRPSAGAVHFLGQDLADLNDRELAALRAREIGFIFQFFNLLPVLSVFDNVYYPLMLNGYRKEQARHLVMQALERVGLQQHALRRPVELSGGQQQRVAIARALVKKPALVIADEPTGNLDSETGRSVLELMQEINRENGTTFIISTHSDAVRDVAGRVVSIADGRIAP</sequence>
<evidence type="ECO:0000313" key="11">
    <source>
        <dbReference type="EMBL" id="GIZ91263.1"/>
    </source>
</evidence>
<organism evidence="10 12">
    <name type="scientific">Aquipseudomonas alcaligenes</name>
    <name type="common">Pseudomonas alcaligenes</name>
    <dbReference type="NCBI Taxonomy" id="43263"/>
    <lineage>
        <taxon>Bacteria</taxon>
        <taxon>Pseudomonadati</taxon>
        <taxon>Pseudomonadota</taxon>
        <taxon>Gammaproteobacteria</taxon>
        <taxon>Pseudomonadales</taxon>
        <taxon>Pseudomonadaceae</taxon>
        <taxon>Aquipseudomonas</taxon>
    </lineage>
</organism>
<dbReference type="GO" id="GO:0016887">
    <property type="term" value="F:ATP hydrolysis activity"/>
    <property type="evidence" value="ECO:0007669"/>
    <property type="project" value="InterPro"/>
</dbReference>
<dbReference type="PROSITE" id="PS00211">
    <property type="entry name" value="ABC_TRANSPORTER_1"/>
    <property type="match status" value="1"/>
</dbReference>
<keyword evidence="3" id="KW-1003">Cell membrane</keyword>
<evidence type="ECO:0000313" key="13">
    <source>
        <dbReference type="Proteomes" id="UP000887228"/>
    </source>
</evidence>
<evidence type="ECO:0000256" key="8">
    <source>
        <dbReference type="ARBA" id="ARBA00038388"/>
    </source>
</evidence>
<dbReference type="GO" id="GO:0005886">
    <property type="term" value="C:plasma membrane"/>
    <property type="evidence" value="ECO:0007669"/>
    <property type="project" value="UniProtKB-SubCell"/>
</dbReference>
<comment type="similarity">
    <text evidence="8">Belongs to the ABC transporter superfamily. Macrolide exporter (TC 3.A.1.122) family.</text>
</comment>
<dbReference type="InterPro" id="IPR003439">
    <property type="entry name" value="ABC_transporter-like_ATP-bd"/>
</dbReference>
<keyword evidence="5" id="KW-0547">Nucleotide-binding</keyword>
<feature type="domain" description="ABC transporter" evidence="9">
    <location>
        <begin position="32"/>
        <end position="250"/>
    </location>
</feature>
<dbReference type="Proteomes" id="UP000887212">
    <property type="component" value="Unassembled WGS sequence"/>
</dbReference>
<evidence type="ECO:0000256" key="4">
    <source>
        <dbReference type="ARBA" id="ARBA00022692"/>
    </source>
</evidence>
<dbReference type="PANTHER" id="PTHR24220">
    <property type="entry name" value="IMPORT ATP-BINDING PROTEIN"/>
    <property type="match status" value="1"/>
</dbReference>
<evidence type="ECO:0000313" key="10">
    <source>
        <dbReference type="EMBL" id="GIZ86973.1"/>
    </source>
</evidence>
<dbReference type="InterPro" id="IPR027417">
    <property type="entry name" value="P-loop_NTPase"/>
</dbReference>